<dbReference type="Proteomes" id="UP000094622">
    <property type="component" value="Unassembled WGS sequence"/>
</dbReference>
<accession>A0A1E3GWU9</accession>
<gene>
    <name evidence="2" type="ORF">A6302_04213</name>
</gene>
<sequence>MALVEMVAFLHGHVGRDILPAVPVDAIDRHRQDVGEALDLADLVVPPGGMAGLGDPEPDLRRMAGEDFAGAGDLPLPADPAARFAFPGSRKAVEADDVHDAEHAALTHEIQPLGVEGTRPAEHGAKAALAGPVSGGADHLAEGVPADIVAPVPVEQVVRLVPELDIGEMGAVAGQDHVDEVGIVAEPARRAGGGSCPRQGRGRVVDAGQKVDPGAERRDQPVIPFGAAGRVELGPGQVRAQVPRVRRAHAVEGLQDPGTFPGPEPFDEAEGASGVRH</sequence>
<organism evidence="2 3">
    <name type="scientific">Methylobrevis pamukkalensis</name>
    <dbReference type="NCBI Taxonomy" id="1439726"/>
    <lineage>
        <taxon>Bacteria</taxon>
        <taxon>Pseudomonadati</taxon>
        <taxon>Pseudomonadota</taxon>
        <taxon>Alphaproteobacteria</taxon>
        <taxon>Hyphomicrobiales</taxon>
        <taxon>Pleomorphomonadaceae</taxon>
        <taxon>Methylobrevis</taxon>
    </lineage>
</organism>
<protein>
    <submittedName>
        <fullName evidence="2">Uncharacterized protein</fullName>
    </submittedName>
</protein>
<dbReference type="AlphaFoldDB" id="A0A1E3GWU9"/>
<evidence type="ECO:0000313" key="2">
    <source>
        <dbReference type="EMBL" id="ODN68484.1"/>
    </source>
</evidence>
<comment type="caution">
    <text evidence="2">The sequence shown here is derived from an EMBL/GenBank/DDBJ whole genome shotgun (WGS) entry which is preliminary data.</text>
</comment>
<reference evidence="2 3" key="1">
    <citation type="submission" date="2016-07" db="EMBL/GenBank/DDBJ databases">
        <title>Draft Genome Sequence of Methylobrevis pamukkalensis PK2.</title>
        <authorList>
            <person name="Vasilenko O.V."/>
            <person name="Doronina N.V."/>
            <person name="Shmareva M.N."/>
            <person name="Tarlachkov S.V."/>
            <person name="Mustakhimov I."/>
            <person name="Trotsenko Y.A."/>
        </authorList>
    </citation>
    <scope>NUCLEOTIDE SEQUENCE [LARGE SCALE GENOMIC DNA]</scope>
    <source>
        <strain evidence="2 3">PK2</strain>
    </source>
</reference>
<evidence type="ECO:0000256" key="1">
    <source>
        <dbReference type="SAM" id="MobiDB-lite"/>
    </source>
</evidence>
<proteinExistence type="predicted"/>
<evidence type="ECO:0000313" key="3">
    <source>
        <dbReference type="Proteomes" id="UP000094622"/>
    </source>
</evidence>
<name>A0A1E3GWU9_9HYPH</name>
<keyword evidence="3" id="KW-1185">Reference proteome</keyword>
<feature type="region of interest" description="Disordered" evidence="1">
    <location>
        <begin position="250"/>
        <end position="277"/>
    </location>
</feature>
<dbReference type="EMBL" id="MCRJ01000171">
    <property type="protein sequence ID" value="ODN68484.1"/>
    <property type="molecule type" value="Genomic_DNA"/>
</dbReference>